<name>A0A4P6K0D3_KTERU</name>
<dbReference type="InterPro" id="IPR050595">
    <property type="entry name" value="Bact_response_regulator"/>
</dbReference>
<dbReference type="Pfam" id="PF00072">
    <property type="entry name" value="Response_reg"/>
    <property type="match status" value="1"/>
</dbReference>
<dbReference type="Gene3D" id="3.40.50.2300">
    <property type="match status" value="1"/>
</dbReference>
<gene>
    <name evidence="4" type="ORF">EPA93_34765</name>
</gene>
<evidence type="ECO:0000259" key="3">
    <source>
        <dbReference type="PROSITE" id="PS50110"/>
    </source>
</evidence>
<dbReference type="SUPFAM" id="SSF52172">
    <property type="entry name" value="CheY-like"/>
    <property type="match status" value="1"/>
</dbReference>
<reference evidence="4 5" key="1">
    <citation type="submission" date="2019-01" db="EMBL/GenBank/DDBJ databases">
        <title>Ktedonosporobacter rubrisoli SCAWS-G2.</title>
        <authorList>
            <person name="Huang Y."/>
            <person name="Yan B."/>
        </authorList>
    </citation>
    <scope>NUCLEOTIDE SEQUENCE [LARGE SCALE GENOMIC DNA]</scope>
    <source>
        <strain evidence="4 5">SCAWS-G2</strain>
    </source>
</reference>
<feature type="domain" description="Response regulatory" evidence="3">
    <location>
        <begin position="3"/>
        <end position="121"/>
    </location>
</feature>
<dbReference type="InterPro" id="IPR011006">
    <property type="entry name" value="CheY-like_superfamily"/>
</dbReference>
<accession>A0A4P6K0D3</accession>
<evidence type="ECO:0000256" key="2">
    <source>
        <dbReference type="PROSITE-ProRule" id="PRU00169"/>
    </source>
</evidence>
<dbReference type="EMBL" id="CP035758">
    <property type="protein sequence ID" value="QBD80856.1"/>
    <property type="molecule type" value="Genomic_DNA"/>
</dbReference>
<dbReference type="AlphaFoldDB" id="A0A4P6K0D3"/>
<evidence type="ECO:0000313" key="4">
    <source>
        <dbReference type="EMBL" id="QBD80856.1"/>
    </source>
</evidence>
<evidence type="ECO:0000313" key="5">
    <source>
        <dbReference type="Proteomes" id="UP000290365"/>
    </source>
</evidence>
<feature type="modified residue" description="4-aspartylphosphate" evidence="2">
    <location>
        <position position="52"/>
    </location>
</feature>
<organism evidence="4 5">
    <name type="scientific">Ktedonosporobacter rubrisoli</name>
    <dbReference type="NCBI Taxonomy" id="2509675"/>
    <lineage>
        <taxon>Bacteria</taxon>
        <taxon>Bacillati</taxon>
        <taxon>Chloroflexota</taxon>
        <taxon>Ktedonobacteria</taxon>
        <taxon>Ktedonobacterales</taxon>
        <taxon>Ktedonosporobacteraceae</taxon>
        <taxon>Ktedonosporobacter</taxon>
    </lineage>
</organism>
<dbReference type="PROSITE" id="PS50110">
    <property type="entry name" value="RESPONSE_REGULATORY"/>
    <property type="match status" value="1"/>
</dbReference>
<keyword evidence="5" id="KW-1185">Reference proteome</keyword>
<dbReference type="PANTHER" id="PTHR44591">
    <property type="entry name" value="STRESS RESPONSE REGULATOR PROTEIN 1"/>
    <property type="match status" value="1"/>
</dbReference>
<dbReference type="PANTHER" id="PTHR44591:SF3">
    <property type="entry name" value="RESPONSE REGULATORY DOMAIN-CONTAINING PROTEIN"/>
    <property type="match status" value="1"/>
</dbReference>
<keyword evidence="1 2" id="KW-0597">Phosphoprotein</keyword>
<sequence length="127" mass="14524">MARILVINDTQELLEMFRLLLEAEGYEIVLSGTPILKVSEIEEIKPDLIILDIIFGNRTVGWQMLEMLKMWRSTASIPIIVCSAATHDVQEQEGYLVAHNVRVLYKPFDIDDMFGMVKTVLSGRRTQ</sequence>
<dbReference type="OrthoDB" id="162272at2"/>
<dbReference type="RefSeq" id="WP_129891918.1">
    <property type="nucleotide sequence ID" value="NZ_CP035758.1"/>
</dbReference>
<dbReference type="Proteomes" id="UP000290365">
    <property type="component" value="Chromosome"/>
</dbReference>
<dbReference type="KEGG" id="kbs:EPA93_34765"/>
<protein>
    <submittedName>
        <fullName evidence="4">Response regulator</fullName>
    </submittedName>
</protein>
<proteinExistence type="predicted"/>
<dbReference type="GO" id="GO:0000160">
    <property type="term" value="P:phosphorelay signal transduction system"/>
    <property type="evidence" value="ECO:0007669"/>
    <property type="project" value="InterPro"/>
</dbReference>
<dbReference type="InterPro" id="IPR001789">
    <property type="entry name" value="Sig_transdc_resp-reg_receiver"/>
</dbReference>
<evidence type="ECO:0000256" key="1">
    <source>
        <dbReference type="ARBA" id="ARBA00022553"/>
    </source>
</evidence>
<dbReference type="SMART" id="SM00448">
    <property type="entry name" value="REC"/>
    <property type="match status" value="1"/>
</dbReference>